<dbReference type="Proteomes" id="UP000789366">
    <property type="component" value="Unassembled WGS sequence"/>
</dbReference>
<evidence type="ECO:0000313" key="1">
    <source>
        <dbReference type="EMBL" id="CAG8769891.1"/>
    </source>
</evidence>
<protein>
    <submittedName>
        <fullName evidence="1">3660_t:CDS:1</fullName>
    </submittedName>
</protein>
<dbReference type="EMBL" id="CAJVPW010053372">
    <property type="protein sequence ID" value="CAG8769891.1"/>
    <property type="molecule type" value="Genomic_DNA"/>
</dbReference>
<comment type="caution">
    <text evidence="1">The sequence shown here is derived from an EMBL/GenBank/DDBJ whole genome shotgun (WGS) entry which is preliminary data.</text>
</comment>
<keyword evidence="2" id="KW-1185">Reference proteome</keyword>
<accession>A0ACA9QZ68</accession>
<reference evidence="1" key="1">
    <citation type="submission" date="2021-06" db="EMBL/GenBank/DDBJ databases">
        <authorList>
            <person name="Kallberg Y."/>
            <person name="Tangrot J."/>
            <person name="Rosling A."/>
        </authorList>
    </citation>
    <scope>NUCLEOTIDE SEQUENCE</scope>
    <source>
        <strain evidence="1">28 12/20/2015</strain>
    </source>
</reference>
<sequence>QWIYDAQTGPTKFKLSYKDDFRNLWNTLDGKMKQLKRNRIIPQHHDPLTEEETSLIFNDPNGGEHGQMKISQFKFLPDSGIIFTKWSQKNDQGGLDDNGNATSIPIPPDPLEKPGPVHDIQLYFSK</sequence>
<name>A0ACA9QZ68_9GLOM</name>
<proteinExistence type="predicted"/>
<gene>
    <name evidence="1" type="ORF">SPELUC_LOCUS15710</name>
</gene>
<evidence type="ECO:0000313" key="2">
    <source>
        <dbReference type="Proteomes" id="UP000789366"/>
    </source>
</evidence>
<organism evidence="1 2">
    <name type="scientific">Cetraspora pellucida</name>
    <dbReference type="NCBI Taxonomy" id="1433469"/>
    <lineage>
        <taxon>Eukaryota</taxon>
        <taxon>Fungi</taxon>
        <taxon>Fungi incertae sedis</taxon>
        <taxon>Mucoromycota</taxon>
        <taxon>Glomeromycotina</taxon>
        <taxon>Glomeromycetes</taxon>
        <taxon>Diversisporales</taxon>
        <taxon>Gigasporaceae</taxon>
        <taxon>Cetraspora</taxon>
    </lineage>
</organism>
<feature type="non-terminal residue" evidence="1">
    <location>
        <position position="1"/>
    </location>
</feature>